<keyword evidence="3" id="KW-0677">Repeat</keyword>
<feature type="domain" description="R13L1/DRL21-like LRR repeat region" evidence="10">
    <location>
        <begin position="681"/>
        <end position="819"/>
    </location>
</feature>
<evidence type="ECO:0000259" key="7">
    <source>
        <dbReference type="Pfam" id="PF00931"/>
    </source>
</evidence>
<dbReference type="GO" id="GO:0043531">
    <property type="term" value="F:ADP binding"/>
    <property type="evidence" value="ECO:0007669"/>
    <property type="project" value="InterPro"/>
</dbReference>
<dbReference type="Pfam" id="PF18052">
    <property type="entry name" value="Rx_N"/>
    <property type="match status" value="1"/>
</dbReference>
<proteinExistence type="inferred from homology"/>
<dbReference type="InterPro" id="IPR058922">
    <property type="entry name" value="WHD_DRP"/>
</dbReference>
<dbReference type="InterPro" id="IPR036388">
    <property type="entry name" value="WH-like_DNA-bd_sf"/>
</dbReference>
<dbReference type="InterPro" id="IPR002182">
    <property type="entry name" value="NB-ARC"/>
</dbReference>
<reference evidence="11" key="1">
    <citation type="submission" date="2022-08" db="EMBL/GenBank/DDBJ databases">
        <authorList>
            <person name="Marques A."/>
        </authorList>
    </citation>
    <scope>NUCLEOTIDE SEQUENCE</scope>
    <source>
        <strain evidence="11">RhyPub2mFocal</strain>
        <tissue evidence="11">Leaves</tissue>
    </source>
</reference>
<feature type="domain" description="Disease resistance protein winged helix" evidence="9">
    <location>
        <begin position="425"/>
        <end position="498"/>
    </location>
</feature>
<dbReference type="InterPro" id="IPR042197">
    <property type="entry name" value="Apaf_helical"/>
</dbReference>
<dbReference type="GO" id="GO:0009626">
    <property type="term" value="P:plant-type hypersensitive response"/>
    <property type="evidence" value="ECO:0007669"/>
    <property type="project" value="UniProtKB-ARBA"/>
</dbReference>
<name>A0AAV8GHL6_9POAL</name>
<dbReference type="GO" id="GO:0002758">
    <property type="term" value="P:innate immune response-activating signaling pathway"/>
    <property type="evidence" value="ECO:0007669"/>
    <property type="project" value="UniProtKB-ARBA"/>
</dbReference>
<dbReference type="Gene3D" id="3.80.10.10">
    <property type="entry name" value="Ribonuclease Inhibitor"/>
    <property type="match status" value="3"/>
</dbReference>
<dbReference type="Gene3D" id="1.10.8.430">
    <property type="entry name" value="Helical domain of apoptotic protease-activating factors"/>
    <property type="match status" value="1"/>
</dbReference>
<gene>
    <name evidence="11" type="ORF">LUZ62_014919</name>
    <name evidence="12" type="ORF">LUZ62_014920</name>
</gene>
<evidence type="ECO:0000256" key="6">
    <source>
        <dbReference type="ARBA" id="ARBA00022840"/>
    </source>
</evidence>
<protein>
    <submittedName>
        <fullName evidence="11">NBS-LRR-like resistance protein</fullName>
    </submittedName>
</protein>
<dbReference type="InterPro" id="IPR032675">
    <property type="entry name" value="LRR_dom_sf"/>
</dbReference>
<sequence>MADLLVSAVVSAVVKKVTESLVQRIGEMWGINGQRERLHNMLLEIQAVLPDAEQRANSNTEVKSWLEKLKSAAYDADDLLDNFCYQELRQDAIRHGQKVSNISSLLSLQNPSLFQYKLSGKLKKLIGRIDGLLVQMERFRFGQGQHVQVVNRARTDSLVVQSKVVGREKDKEEIIKLLLETSDNSDLRVVPVVGMGGVGKTTLAQLVYNDPRVKEHFEMALWICVSEEFHIGIVVKSIIELVVGDCNVPINNMELLQRRLRKVLEEKRYILFLDDVWNENVNEWEHLRALLKYGDSRSAVIVTTRSRRVAFIMGTMRSYNLGCLIEDDSWNLFHRRAFSMGVEESRELVKIGKKMVENCRGLPLAINALGSLMSCKYEVQEWLAIYEESRIWETRLVQNDVLPVLRLSYDHLPSYMKQCFAFCAVFPKDYEMDKEKLIQYWMANGFIPFDGPGSLEMKGNDIFNELAWRSFFHDVKQFRSIHRIETKCKMHDLMHDLAQYIMGDECLSTLEIPAQISHPIITIRHISTKRIPLDINKTMNNFPSIRSLISISTNGSGYACNIGFQKSNSLRILEFKVYNRLLEKTMITPEKMKYLRYLELQCSETLLPEAICTLYLLQTLRLTRCRQLIKLPEGMRFMSILRHLYIEDCSNLISMPPGLGLLNCLQILTTYIIGIGPGNSIAELKNLNLHGTLHLYNIRKVRDVNNAREANLIAKLNLDNLALCWGILDANQSAEFKVAKSNDLEVMYCDPHEVLDALKPCNNLKVLQVAQYMGDEFPVWMMEYSMLENLIELYIIDCRKCTKMLPVDKLPFLQILNLQFLNNLRHLCHSGCTIGQSAKDVSIAFPSLESMVLYEMPNLSSWYEGEFENETSLVFPVLKRLEIINCHKLTAMPIVPFLENLSVKGNILLSCFATRLTTLKGLSLESYDGDNENENESLSFQPSEFLNNLSLTGYNSIIPIGAKTGEEGSVPLTKCRVLNLISSKIFLSLDIVSNSSLWFWKCFTFLEELVIRYCDNLIYWPEDELRSMNCLRRIDVGFCPNFLGSPSGRSITGALLPNLEIMWIHHCPNLVKIPKCSTSIRELCIHCCLNLRSLPEWLGSMVALKKFKIIGCENLHFLPLSMGGLTSLKKLVISRCPNIRALPEGLLQQLKNLDELWIEGCPHLGREFKKDGKYRHMTSEIRFTKIEGDLLY</sequence>
<evidence type="ECO:0000256" key="3">
    <source>
        <dbReference type="ARBA" id="ARBA00022737"/>
    </source>
</evidence>
<dbReference type="Pfam" id="PF23559">
    <property type="entry name" value="WHD_DRP"/>
    <property type="match status" value="1"/>
</dbReference>
<dbReference type="InterPro" id="IPR056789">
    <property type="entry name" value="LRR_R13L1-DRL21"/>
</dbReference>
<feature type="domain" description="Disease resistance N-terminal" evidence="8">
    <location>
        <begin position="9"/>
        <end position="97"/>
    </location>
</feature>
<dbReference type="Gene3D" id="1.20.5.4130">
    <property type="match status" value="1"/>
</dbReference>
<evidence type="ECO:0000259" key="9">
    <source>
        <dbReference type="Pfam" id="PF23559"/>
    </source>
</evidence>
<dbReference type="PANTHER" id="PTHR36766:SF40">
    <property type="entry name" value="DISEASE RESISTANCE PROTEIN RGA3"/>
    <property type="match status" value="1"/>
</dbReference>
<accession>A0AAV8GHL6</accession>
<evidence type="ECO:0000313" key="11">
    <source>
        <dbReference type="EMBL" id="KAJ4802353.1"/>
    </source>
</evidence>
<evidence type="ECO:0000256" key="4">
    <source>
        <dbReference type="ARBA" id="ARBA00022741"/>
    </source>
</evidence>
<evidence type="ECO:0000313" key="13">
    <source>
        <dbReference type="Proteomes" id="UP001140206"/>
    </source>
</evidence>
<dbReference type="FunFam" id="1.10.10.10:FF:000322">
    <property type="entry name" value="Probable disease resistance protein At1g63360"/>
    <property type="match status" value="1"/>
</dbReference>
<keyword evidence="5" id="KW-0611">Plant defense</keyword>
<keyword evidence="4" id="KW-0547">Nucleotide-binding</keyword>
<dbReference type="Proteomes" id="UP001140206">
    <property type="component" value="Chromosome 1"/>
</dbReference>
<dbReference type="SUPFAM" id="SSF52540">
    <property type="entry name" value="P-loop containing nucleoside triphosphate hydrolases"/>
    <property type="match status" value="1"/>
</dbReference>
<evidence type="ECO:0000259" key="8">
    <source>
        <dbReference type="Pfam" id="PF18052"/>
    </source>
</evidence>
<evidence type="ECO:0000313" key="12">
    <source>
        <dbReference type="EMBL" id="KAJ4802354.1"/>
    </source>
</evidence>
<evidence type="ECO:0000256" key="2">
    <source>
        <dbReference type="ARBA" id="ARBA00022614"/>
    </source>
</evidence>
<evidence type="ECO:0000256" key="1">
    <source>
        <dbReference type="ARBA" id="ARBA00008894"/>
    </source>
</evidence>
<comment type="caution">
    <text evidence="11">The sequence shown here is derived from an EMBL/GenBank/DDBJ whole genome shotgun (WGS) entry which is preliminary data.</text>
</comment>
<evidence type="ECO:0000259" key="10">
    <source>
        <dbReference type="Pfam" id="PF25019"/>
    </source>
</evidence>
<comment type="similarity">
    <text evidence="1">Belongs to the disease resistance NB-LRR family.</text>
</comment>
<keyword evidence="2" id="KW-0433">Leucine-rich repeat</keyword>
<dbReference type="GO" id="GO:0042742">
    <property type="term" value="P:defense response to bacterium"/>
    <property type="evidence" value="ECO:0007669"/>
    <property type="project" value="UniProtKB-ARBA"/>
</dbReference>
<keyword evidence="6" id="KW-0067">ATP-binding</keyword>
<dbReference type="InterPro" id="IPR027417">
    <property type="entry name" value="P-loop_NTPase"/>
</dbReference>
<dbReference type="FunFam" id="1.10.8.430:FF:000003">
    <property type="entry name" value="Probable disease resistance protein At5g66910"/>
    <property type="match status" value="1"/>
</dbReference>
<dbReference type="Pfam" id="PF25019">
    <property type="entry name" value="LRR_R13L1-DRL21"/>
    <property type="match status" value="1"/>
</dbReference>
<dbReference type="SUPFAM" id="SSF52058">
    <property type="entry name" value="L domain-like"/>
    <property type="match status" value="1"/>
</dbReference>
<dbReference type="EMBL" id="JAMFTS010000001">
    <property type="protein sequence ID" value="KAJ4802354.1"/>
    <property type="molecule type" value="Genomic_DNA"/>
</dbReference>
<keyword evidence="13" id="KW-1185">Reference proteome</keyword>
<dbReference type="Pfam" id="PF00931">
    <property type="entry name" value="NB-ARC"/>
    <property type="match status" value="1"/>
</dbReference>
<dbReference type="PRINTS" id="PR00364">
    <property type="entry name" value="DISEASERSIST"/>
</dbReference>
<feature type="domain" description="NB-ARC" evidence="7">
    <location>
        <begin position="167"/>
        <end position="340"/>
    </location>
</feature>
<dbReference type="PANTHER" id="PTHR36766">
    <property type="entry name" value="PLANT BROAD-SPECTRUM MILDEW RESISTANCE PROTEIN RPW8"/>
    <property type="match status" value="1"/>
</dbReference>
<dbReference type="Gene3D" id="3.40.50.300">
    <property type="entry name" value="P-loop containing nucleotide triphosphate hydrolases"/>
    <property type="match status" value="1"/>
</dbReference>
<evidence type="ECO:0000256" key="5">
    <source>
        <dbReference type="ARBA" id="ARBA00022821"/>
    </source>
</evidence>
<dbReference type="Gene3D" id="1.10.10.10">
    <property type="entry name" value="Winged helix-like DNA-binding domain superfamily/Winged helix DNA-binding domain"/>
    <property type="match status" value="1"/>
</dbReference>
<dbReference type="AlphaFoldDB" id="A0AAV8GHL6"/>
<organism evidence="11 13">
    <name type="scientific">Rhynchospora pubera</name>
    <dbReference type="NCBI Taxonomy" id="906938"/>
    <lineage>
        <taxon>Eukaryota</taxon>
        <taxon>Viridiplantae</taxon>
        <taxon>Streptophyta</taxon>
        <taxon>Embryophyta</taxon>
        <taxon>Tracheophyta</taxon>
        <taxon>Spermatophyta</taxon>
        <taxon>Magnoliopsida</taxon>
        <taxon>Liliopsida</taxon>
        <taxon>Poales</taxon>
        <taxon>Cyperaceae</taxon>
        <taxon>Cyperoideae</taxon>
        <taxon>Rhynchosporeae</taxon>
        <taxon>Rhynchospora</taxon>
    </lineage>
</organism>
<dbReference type="GO" id="GO:0005524">
    <property type="term" value="F:ATP binding"/>
    <property type="evidence" value="ECO:0007669"/>
    <property type="project" value="UniProtKB-KW"/>
</dbReference>
<dbReference type="FunFam" id="3.40.50.300:FF:001091">
    <property type="entry name" value="Probable disease resistance protein At1g61300"/>
    <property type="match status" value="1"/>
</dbReference>
<dbReference type="EMBL" id="JAMFTS010000001">
    <property type="protein sequence ID" value="KAJ4802353.1"/>
    <property type="molecule type" value="Genomic_DNA"/>
</dbReference>
<dbReference type="InterPro" id="IPR041118">
    <property type="entry name" value="Rx_N"/>
</dbReference>